<evidence type="ECO:0000256" key="10">
    <source>
        <dbReference type="PROSITE-ProRule" id="PRU00277"/>
    </source>
</evidence>
<name>A0A1M7LWR2_9FIRM</name>
<comment type="function">
    <text evidence="9">Involved in protein export. Acts as a chaperone by maintaining the newly synthesized protein in an open conformation. Functions as a peptidyl-prolyl cis-trans isomerase.</text>
</comment>
<dbReference type="InterPro" id="IPR037041">
    <property type="entry name" value="Trigger_fac_C_sf"/>
</dbReference>
<keyword evidence="5 10" id="KW-0697">Rotamase</keyword>
<dbReference type="Gene3D" id="3.10.50.40">
    <property type="match status" value="1"/>
</dbReference>
<evidence type="ECO:0000256" key="3">
    <source>
        <dbReference type="ARBA" id="ARBA00005464"/>
    </source>
</evidence>
<dbReference type="InterPro" id="IPR046357">
    <property type="entry name" value="PPIase_dom_sf"/>
</dbReference>
<evidence type="ECO:0000259" key="13">
    <source>
        <dbReference type="PROSITE" id="PS50059"/>
    </source>
</evidence>
<evidence type="ECO:0000256" key="12">
    <source>
        <dbReference type="SAM" id="Phobius"/>
    </source>
</evidence>
<dbReference type="GO" id="GO:0005737">
    <property type="term" value="C:cytoplasm"/>
    <property type="evidence" value="ECO:0007669"/>
    <property type="project" value="UniProtKB-SubCell"/>
</dbReference>
<keyword evidence="4" id="KW-0132">Cell division</keyword>
<keyword evidence="12" id="KW-1133">Transmembrane helix</keyword>
<keyword evidence="12" id="KW-0812">Transmembrane</keyword>
<feature type="domain" description="PPIase FKBP-type" evidence="13">
    <location>
        <begin position="138"/>
        <end position="223"/>
    </location>
</feature>
<evidence type="ECO:0000256" key="5">
    <source>
        <dbReference type="ARBA" id="ARBA00023110"/>
    </source>
</evidence>
<gene>
    <name evidence="14" type="ORF">SAMN02746066_03472</name>
</gene>
<dbReference type="SUPFAM" id="SSF54534">
    <property type="entry name" value="FKBP-like"/>
    <property type="match status" value="1"/>
</dbReference>
<accession>A0A1M7LWR2</accession>
<dbReference type="FunFam" id="3.10.50.40:FF:000001">
    <property type="entry name" value="Trigger factor"/>
    <property type="match status" value="1"/>
</dbReference>
<dbReference type="Pfam" id="PF00254">
    <property type="entry name" value="FKBP_C"/>
    <property type="match status" value="1"/>
</dbReference>
<comment type="catalytic activity">
    <reaction evidence="1 10">
        <text>[protein]-peptidylproline (omega=180) = [protein]-peptidylproline (omega=0)</text>
        <dbReference type="Rhea" id="RHEA:16237"/>
        <dbReference type="Rhea" id="RHEA-COMP:10747"/>
        <dbReference type="Rhea" id="RHEA-COMP:10748"/>
        <dbReference type="ChEBI" id="CHEBI:83833"/>
        <dbReference type="ChEBI" id="CHEBI:83834"/>
        <dbReference type="EC" id="5.2.1.8"/>
    </reaction>
</comment>
<dbReference type="AlphaFoldDB" id="A0A1M7LWR2"/>
<proteinExistence type="inferred from homology"/>
<keyword evidence="7 10" id="KW-0413">Isomerase</keyword>
<organism evidence="14 15">
    <name type="scientific">Anaerosporobacter mobilis DSM 15930</name>
    <dbReference type="NCBI Taxonomy" id="1120996"/>
    <lineage>
        <taxon>Bacteria</taxon>
        <taxon>Bacillati</taxon>
        <taxon>Bacillota</taxon>
        <taxon>Clostridia</taxon>
        <taxon>Lachnospirales</taxon>
        <taxon>Lachnospiraceae</taxon>
        <taxon>Anaerosporobacter</taxon>
    </lineage>
</organism>
<keyword evidence="8" id="KW-0131">Cell cycle</keyword>
<evidence type="ECO:0000256" key="6">
    <source>
        <dbReference type="ARBA" id="ARBA00023186"/>
    </source>
</evidence>
<comment type="subcellular location">
    <subcellularLocation>
        <location evidence="2">Cytoplasm</location>
    </subcellularLocation>
</comment>
<dbReference type="EC" id="5.2.1.8" evidence="10"/>
<feature type="transmembrane region" description="Helical" evidence="12">
    <location>
        <begin position="38"/>
        <end position="57"/>
    </location>
</feature>
<evidence type="ECO:0000256" key="2">
    <source>
        <dbReference type="ARBA" id="ARBA00004496"/>
    </source>
</evidence>
<dbReference type="GO" id="GO:0015031">
    <property type="term" value="P:protein transport"/>
    <property type="evidence" value="ECO:0007669"/>
    <property type="project" value="InterPro"/>
</dbReference>
<keyword evidence="12" id="KW-0472">Membrane</keyword>
<protein>
    <recommendedName>
        <fullName evidence="10">peptidylprolyl isomerase</fullName>
        <ecNumber evidence="10">5.2.1.8</ecNumber>
    </recommendedName>
</protein>
<evidence type="ECO:0000313" key="14">
    <source>
        <dbReference type="EMBL" id="SHM82752.1"/>
    </source>
</evidence>
<reference evidence="14 15" key="1">
    <citation type="submission" date="2016-11" db="EMBL/GenBank/DDBJ databases">
        <authorList>
            <person name="Jaros S."/>
            <person name="Januszkiewicz K."/>
            <person name="Wedrychowicz H."/>
        </authorList>
    </citation>
    <scope>NUCLEOTIDE SEQUENCE [LARGE SCALE GENOMIC DNA]</scope>
    <source>
        <strain evidence="14 15">DSM 15930</strain>
    </source>
</reference>
<dbReference type="Proteomes" id="UP000184038">
    <property type="component" value="Unassembled WGS sequence"/>
</dbReference>
<evidence type="ECO:0000256" key="4">
    <source>
        <dbReference type="ARBA" id="ARBA00022618"/>
    </source>
</evidence>
<evidence type="ECO:0000256" key="1">
    <source>
        <dbReference type="ARBA" id="ARBA00000971"/>
    </source>
</evidence>
<evidence type="ECO:0000256" key="11">
    <source>
        <dbReference type="SAM" id="MobiDB-lite"/>
    </source>
</evidence>
<evidence type="ECO:0000256" key="7">
    <source>
        <dbReference type="ARBA" id="ARBA00023235"/>
    </source>
</evidence>
<dbReference type="GO" id="GO:0003755">
    <property type="term" value="F:peptidyl-prolyl cis-trans isomerase activity"/>
    <property type="evidence" value="ECO:0007669"/>
    <property type="project" value="UniProtKB-KW"/>
</dbReference>
<dbReference type="PROSITE" id="PS50059">
    <property type="entry name" value="FKBP_PPIASE"/>
    <property type="match status" value="1"/>
</dbReference>
<dbReference type="OrthoDB" id="9767721at2"/>
<keyword evidence="6" id="KW-0143">Chaperone</keyword>
<evidence type="ECO:0000256" key="9">
    <source>
        <dbReference type="ARBA" id="ARBA00024849"/>
    </source>
</evidence>
<comment type="similarity">
    <text evidence="3">Belongs to the FKBP-type PPIase family. Tig subfamily.</text>
</comment>
<evidence type="ECO:0000256" key="8">
    <source>
        <dbReference type="ARBA" id="ARBA00023306"/>
    </source>
</evidence>
<keyword evidence="15" id="KW-1185">Reference proteome</keyword>
<sequence length="405" mass="45315">MKQEKQTNDSSMSLSKQRKLQRQKEIQQKKRQDKINKIIGILVIVAIIVGIGSYVGYKVYRKATKIVASDDYSKYIADNGFIDGVTATSAIKLADYKNITVPLSEIEYSDESVEADIQKKLEENKTLDKKATAAIADGDKVNIDYVGSVDGVEFEGGNSNGEGSDLEIGSGSFIDDFEQQLIGHKVGDNVTVEVTFPADYSQNPDLAGKDAVFQVTVNGIYVTPEFTDAFVKEKLSDYASTTDEYRTYLKDTNYNTNLEKWISDYLVKETTVNSYPKEYTSHLAATMKNSDYSYYESMKAYFANYSADYANSSFEDYMGMSEAAYDKKLKTTAKENAKANLIYQAILENEGVSVTLDECKAYLLDNGSTEDQIKTQLEQYGTGYLVQRMVQIKALEIVKELVTIQ</sequence>
<dbReference type="InterPro" id="IPR027304">
    <property type="entry name" value="Trigger_fact/SurA_dom_sf"/>
</dbReference>
<dbReference type="GO" id="GO:0006457">
    <property type="term" value="P:protein folding"/>
    <property type="evidence" value="ECO:0007669"/>
    <property type="project" value="InterPro"/>
</dbReference>
<feature type="region of interest" description="Disordered" evidence="11">
    <location>
        <begin position="1"/>
        <end position="28"/>
    </location>
</feature>
<dbReference type="STRING" id="1120996.SAMN02746066_03472"/>
<dbReference type="RefSeq" id="WP_073289669.1">
    <property type="nucleotide sequence ID" value="NZ_FRCP01000018.1"/>
</dbReference>
<dbReference type="SUPFAM" id="SSF109998">
    <property type="entry name" value="Triger factor/SurA peptide-binding domain-like"/>
    <property type="match status" value="1"/>
</dbReference>
<dbReference type="EMBL" id="FRCP01000018">
    <property type="protein sequence ID" value="SHM82752.1"/>
    <property type="molecule type" value="Genomic_DNA"/>
</dbReference>
<dbReference type="InterPro" id="IPR001179">
    <property type="entry name" value="PPIase_FKBP_dom"/>
</dbReference>
<dbReference type="GO" id="GO:0051301">
    <property type="term" value="P:cell division"/>
    <property type="evidence" value="ECO:0007669"/>
    <property type="project" value="UniProtKB-KW"/>
</dbReference>
<evidence type="ECO:0000313" key="15">
    <source>
        <dbReference type="Proteomes" id="UP000184038"/>
    </source>
</evidence>
<dbReference type="Gene3D" id="1.10.3120.10">
    <property type="entry name" value="Trigger factor, C-terminal domain"/>
    <property type="match status" value="1"/>
</dbReference>